<keyword evidence="6" id="KW-0378">Hydrolase</keyword>
<sequence length="831" mass="92710">MFIVNWFFDVLGYLGLSNKNAKILFLGLDNAGKTTLLHMLKDDRIATHVPTLHPHSEELMIKNIRFRTYDLGGHETARRIWKDYFATVDGIIFLVDAADRTRFQEAREELSGLLEDQALSSVPFIVMGNKIDIPTAASEDELRNALGLLSHMTYGRDSKKGDTSIRPVELFMVSAKGSGLIRDQVKLPEVRARAPLESSSAPSRVVYENMFGASSALRVFDSARNEPTPSLLDAEGQKGSRSILYSIGSKPLQIWDKKVRNGHIKRLTDSDIQSSVLEIMGTNVSTTYIVCPADPAKTLGIKLPFLVMIIKNLKKYFTFEVTVLDDKEVRRRFRASNYQSTTRVKPFICTMPMRLDEGWNQIQFNLSDFTRRAYGTNYIETLRVQLHANCRIRRIYFSDRLYSEEELPPEFKLFLPVAQKGRSLISHHGTEASAMERLELCVDLTVAQYPLFVTPSPLRSTPLALMARSGSRVLAVSLLLLAALFAVPAFVSAPAPRMEATEAPSMGLAVAAGMLPLIAATPAMASGDYMMPPSWPFLLVFVVLASALLVVGNFIFPGERPGEKVVRRQMVTWHALQFCAESLTFDHESICTVRPMHQLDSKLMLSVTSCSWKLTLVLVWLNTLEINRQTGNSSEIAWPNILQKTVVYHGEQVVKAVRGRPIRSAVSVVATSLFTFLLMGNLAAGTTVQLDDFAVENSSVLEDRIVTKSPSHVSSLAKAQAKESGLQETRFAKGGFKVRLPAETPSWQSRQGRCRRLRSQRSSPVRSGGRTGTGTPPRRRPRRSPGSWRRWRRWRREVPPSRQRGAKRAGGSGLSAESEGSDRRKCRPGGL</sequence>
<evidence type="ECO:0000256" key="12">
    <source>
        <dbReference type="ARBA" id="ARBA00023136"/>
    </source>
</evidence>
<feature type="binding site" evidence="13">
    <location>
        <position position="73"/>
    </location>
    <ligand>
        <name>GTP</name>
        <dbReference type="ChEBI" id="CHEBI:37565"/>
    </ligand>
</feature>
<dbReference type="GO" id="GO:0005789">
    <property type="term" value="C:endoplasmic reticulum membrane"/>
    <property type="evidence" value="ECO:0007669"/>
    <property type="project" value="UniProtKB-SubCell"/>
</dbReference>
<feature type="transmembrane region" description="Helical" evidence="16">
    <location>
        <begin position="537"/>
        <end position="556"/>
    </location>
</feature>
<gene>
    <name evidence="18" type="ORF">PGLA1383_LOCUS52037</name>
</gene>
<dbReference type="InterPro" id="IPR027417">
    <property type="entry name" value="P-loop_NTPase"/>
</dbReference>
<name>A0A813HET7_POLGL</name>
<keyword evidence="5 13" id="KW-0547">Nucleotide-binding</keyword>
<dbReference type="OrthoDB" id="7486196at2759"/>
<dbReference type="FunFam" id="3.40.50.300:FF:000161">
    <property type="entry name" value="Small COPII coat GTPase"/>
    <property type="match status" value="1"/>
</dbReference>
<dbReference type="GO" id="GO:0046872">
    <property type="term" value="F:metal ion binding"/>
    <property type="evidence" value="ECO:0007669"/>
    <property type="project" value="UniProtKB-KW"/>
</dbReference>
<evidence type="ECO:0000256" key="6">
    <source>
        <dbReference type="ARBA" id="ARBA00022801"/>
    </source>
</evidence>
<feature type="binding site" evidence="13">
    <location>
        <begin position="27"/>
        <end position="34"/>
    </location>
    <ligand>
        <name>GTP</name>
        <dbReference type="ChEBI" id="CHEBI:37565"/>
    </ligand>
</feature>
<dbReference type="PROSITE" id="PS51422">
    <property type="entry name" value="SAR1"/>
    <property type="match status" value="1"/>
</dbReference>
<feature type="region of interest" description="Disordered" evidence="15">
    <location>
        <begin position="742"/>
        <end position="831"/>
    </location>
</feature>
<dbReference type="GO" id="GO:0005525">
    <property type="term" value="F:GTP binding"/>
    <property type="evidence" value="ECO:0007669"/>
    <property type="project" value="UniProtKB-KW"/>
</dbReference>
<comment type="subcellular location">
    <subcellularLocation>
        <location evidence="2">Endoplasmic reticulum membrane</location>
        <topology evidence="2">Peripheral membrane protein</topology>
    </subcellularLocation>
    <subcellularLocation>
        <location evidence="1">Golgi apparatus membrane</location>
        <topology evidence="1">Peripheral membrane protein</topology>
    </subcellularLocation>
</comment>
<dbReference type="GO" id="GO:0000139">
    <property type="term" value="C:Golgi membrane"/>
    <property type="evidence" value="ECO:0007669"/>
    <property type="project" value="UniProtKB-SubCell"/>
</dbReference>
<dbReference type="EMBL" id="CAJNNV010031525">
    <property type="protein sequence ID" value="CAE8636620.1"/>
    <property type="molecule type" value="Genomic_DNA"/>
</dbReference>
<keyword evidence="12 16" id="KW-0472">Membrane</keyword>
<evidence type="ECO:0000256" key="5">
    <source>
        <dbReference type="ARBA" id="ARBA00022741"/>
    </source>
</evidence>
<feature type="transmembrane region" description="Helical" evidence="16">
    <location>
        <begin position="665"/>
        <end position="684"/>
    </location>
</feature>
<dbReference type="NCBIfam" id="TIGR00231">
    <property type="entry name" value="small_GTP"/>
    <property type="match status" value="1"/>
</dbReference>
<dbReference type="CDD" id="cd00879">
    <property type="entry name" value="Sar1"/>
    <property type="match status" value="1"/>
</dbReference>
<dbReference type="Pfam" id="PF00025">
    <property type="entry name" value="Arf"/>
    <property type="match status" value="1"/>
</dbReference>
<feature type="binding site" evidence="13">
    <location>
        <begin position="129"/>
        <end position="132"/>
    </location>
    <ligand>
        <name>GTP</name>
        <dbReference type="ChEBI" id="CHEBI:37565"/>
    </ligand>
</feature>
<keyword evidence="7" id="KW-0256">Endoplasmic reticulum</keyword>
<dbReference type="PANTHER" id="PTHR12458">
    <property type="entry name" value="ORF PROTEIN"/>
    <property type="match status" value="1"/>
</dbReference>
<dbReference type="AlphaFoldDB" id="A0A813HET7"/>
<evidence type="ECO:0000256" key="15">
    <source>
        <dbReference type="SAM" id="MobiDB-lite"/>
    </source>
</evidence>
<keyword evidence="16" id="KW-0812">Transmembrane</keyword>
<evidence type="ECO:0000256" key="11">
    <source>
        <dbReference type="ARBA" id="ARBA00023134"/>
    </source>
</evidence>
<feature type="transmembrane region" description="Helical" evidence="16">
    <location>
        <begin position="505"/>
        <end position="525"/>
    </location>
</feature>
<dbReference type="Gene3D" id="3.40.50.300">
    <property type="entry name" value="P-loop containing nucleotide triphosphate hydrolases"/>
    <property type="match status" value="1"/>
</dbReference>
<evidence type="ECO:0000256" key="1">
    <source>
        <dbReference type="ARBA" id="ARBA00004395"/>
    </source>
</evidence>
<evidence type="ECO:0000259" key="17">
    <source>
        <dbReference type="Pfam" id="PF05018"/>
    </source>
</evidence>
<dbReference type="PROSITE" id="PS51417">
    <property type="entry name" value="ARF"/>
    <property type="match status" value="1"/>
</dbReference>
<reference evidence="18" key="1">
    <citation type="submission" date="2021-02" db="EMBL/GenBank/DDBJ databases">
        <authorList>
            <person name="Dougan E. K."/>
            <person name="Rhodes N."/>
            <person name="Thang M."/>
            <person name="Chan C."/>
        </authorList>
    </citation>
    <scope>NUCLEOTIDE SEQUENCE</scope>
</reference>
<evidence type="ECO:0000313" key="19">
    <source>
        <dbReference type="Proteomes" id="UP000654075"/>
    </source>
</evidence>
<keyword evidence="19" id="KW-1185">Reference proteome</keyword>
<keyword evidence="11 13" id="KW-0342">GTP-binding</keyword>
<evidence type="ECO:0000256" key="7">
    <source>
        <dbReference type="ARBA" id="ARBA00022824"/>
    </source>
</evidence>
<dbReference type="InterPro" id="IPR005225">
    <property type="entry name" value="Small_GTP-bd"/>
</dbReference>
<keyword evidence="14" id="KW-0479">Metal-binding</keyword>
<keyword evidence="9" id="KW-0653">Protein transport</keyword>
<dbReference type="GO" id="GO:0015031">
    <property type="term" value="P:protein transport"/>
    <property type="evidence" value="ECO:0007669"/>
    <property type="project" value="UniProtKB-KW"/>
</dbReference>
<dbReference type="InterPro" id="IPR040441">
    <property type="entry name" value="CFA20/CFAP20DC"/>
</dbReference>
<evidence type="ECO:0000256" key="16">
    <source>
        <dbReference type="SAM" id="Phobius"/>
    </source>
</evidence>
<evidence type="ECO:0000313" key="18">
    <source>
        <dbReference type="EMBL" id="CAE8636620.1"/>
    </source>
</evidence>
<feature type="domain" description="CFA20" evidence="17">
    <location>
        <begin position="237"/>
        <end position="414"/>
    </location>
</feature>
<evidence type="ECO:0000256" key="2">
    <source>
        <dbReference type="ARBA" id="ARBA00004406"/>
    </source>
</evidence>
<evidence type="ECO:0000256" key="14">
    <source>
        <dbReference type="PIRSR" id="PIRSR606689-2"/>
    </source>
</evidence>
<dbReference type="GO" id="GO:0016192">
    <property type="term" value="P:vesicle-mediated transport"/>
    <property type="evidence" value="ECO:0007669"/>
    <property type="project" value="UniProtKB-KW"/>
</dbReference>
<dbReference type="SMART" id="SM00177">
    <property type="entry name" value="ARF"/>
    <property type="match status" value="1"/>
</dbReference>
<organism evidence="18 19">
    <name type="scientific">Polarella glacialis</name>
    <name type="common">Dinoflagellate</name>
    <dbReference type="NCBI Taxonomy" id="89957"/>
    <lineage>
        <taxon>Eukaryota</taxon>
        <taxon>Sar</taxon>
        <taxon>Alveolata</taxon>
        <taxon>Dinophyceae</taxon>
        <taxon>Suessiales</taxon>
        <taxon>Suessiaceae</taxon>
        <taxon>Polarella</taxon>
    </lineage>
</organism>
<keyword evidence="8" id="KW-0931">ER-Golgi transport</keyword>
<dbReference type="SMART" id="SM00178">
    <property type="entry name" value="SAR"/>
    <property type="match status" value="1"/>
</dbReference>
<dbReference type="GO" id="GO:0003924">
    <property type="term" value="F:GTPase activity"/>
    <property type="evidence" value="ECO:0007669"/>
    <property type="project" value="InterPro"/>
</dbReference>
<evidence type="ECO:0000256" key="13">
    <source>
        <dbReference type="PIRSR" id="PIRSR606689-1"/>
    </source>
</evidence>
<evidence type="ECO:0000256" key="8">
    <source>
        <dbReference type="ARBA" id="ARBA00022892"/>
    </source>
</evidence>
<proteinExistence type="inferred from homology"/>
<dbReference type="PRINTS" id="PR00328">
    <property type="entry name" value="SAR1GTPBP"/>
</dbReference>
<comment type="similarity">
    <text evidence="3">Belongs to the small GTPase superfamily. SAR1 family.</text>
</comment>
<keyword evidence="10" id="KW-0333">Golgi apparatus</keyword>
<keyword evidence="14" id="KW-0460">Magnesium</keyword>
<accession>A0A813HET7</accession>
<keyword evidence="16" id="KW-1133">Transmembrane helix</keyword>
<feature type="binding site" evidence="14">
    <location>
        <position position="51"/>
    </location>
    <ligand>
        <name>Mg(2+)</name>
        <dbReference type="ChEBI" id="CHEBI:18420"/>
    </ligand>
</feature>
<keyword evidence="4" id="KW-0813">Transport</keyword>
<dbReference type="InterPro" id="IPR007714">
    <property type="entry name" value="CFA20_dom"/>
</dbReference>
<dbReference type="Pfam" id="PF05018">
    <property type="entry name" value="CFA20_dom"/>
    <property type="match status" value="1"/>
</dbReference>
<evidence type="ECO:0000256" key="10">
    <source>
        <dbReference type="ARBA" id="ARBA00023034"/>
    </source>
</evidence>
<feature type="binding site" evidence="14">
    <location>
        <position position="34"/>
    </location>
    <ligand>
        <name>Mg(2+)</name>
        <dbReference type="ChEBI" id="CHEBI:18420"/>
    </ligand>
</feature>
<feature type="compositionally biased region" description="Low complexity" evidence="15">
    <location>
        <begin position="760"/>
        <end position="776"/>
    </location>
</feature>
<evidence type="ECO:0000256" key="9">
    <source>
        <dbReference type="ARBA" id="ARBA00022927"/>
    </source>
</evidence>
<dbReference type="SUPFAM" id="SSF52540">
    <property type="entry name" value="P-loop containing nucleoside triphosphate hydrolases"/>
    <property type="match status" value="1"/>
</dbReference>
<protein>
    <recommendedName>
        <fullName evidence="17">CFA20 domain-containing protein</fullName>
    </recommendedName>
</protein>
<dbReference type="Proteomes" id="UP000654075">
    <property type="component" value="Unassembled WGS sequence"/>
</dbReference>
<feature type="compositionally biased region" description="Basic residues" evidence="15">
    <location>
        <begin position="777"/>
        <end position="795"/>
    </location>
</feature>
<feature type="transmembrane region" description="Helical" evidence="16">
    <location>
        <begin position="473"/>
        <end position="493"/>
    </location>
</feature>
<evidence type="ECO:0000256" key="3">
    <source>
        <dbReference type="ARBA" id="ARBA00007507"/>
    </source>
</evidence>
<comment type="caution">
    <text evidence="18">The sequence shown here is derived from an EMBL/GenBank/DDBJ whole genome shotgun (WGS) entry which is preliminary data.</text>
</comment>
<evidence type="ECO:0000256" key="4">
    <source>
        <dbReference type="ARBA" id="ARBA00022448"/>
    </source>
</evidence>
<dbReference type="InterPro" id="IPR006689">
    <property type="entry name" value="Small_GTPase_ARF/SAR"/>
</dbReference>